<organism evidence="5 6">
    <name type="scientific">Marinobacterium mangrovicola</name>
    <dbReference type="NCBI Taxonomy" id="1476959"/>
    <lineage>
        <taxon>Bacteria</taxon>
        <taxon>Pseudomonadati</taxon>
        <taxon>Pseudomonadota</taxon>
        <taxon>Gammaproteobacteria</taxon>
        <taxon>Oceanospirillales</taxon>
        <taxon>Oceanospirillaceae</taxon>
        <taxon>Marinobacterium</taxon>
    </lineage>
</organism>
<dbReference type="SUPFAM" id="SSF53850">
    <property type="entry name" value="Periplasmic binding protein-like II"/>
    <property type="match status" value="1"/>
</dbReference>
<dbReference type="Proteomes" id="UP000294546">
    <property type="component" value="Unassembled WGS sequence"/>
</dbReference>
<protein>
    <submittedName>
        <fullName evidence="5">NitT/TauT family transport system substrate-binding protein</fullName>
    </submittedName>
</protein>
<evidence type="ECO:0000256" key="2">
    <source>
        <dbReference type="ARBA" id="ARBA00010742"/>
    </source>
</evidence>
<accession>A0A4R1GFU4</accession>
<dbReference type="Pfam" id="PF13379">
    <property type="entry name" value="NMT1_2"/>
    <property type="match status" value="1"/>
</dbReference>
<dbReference type="PROSITE" id="PS51257">
    <property type="entry name" value="PROKAR_LIPOPROTEIN"/>
    <property type="match status" value="1"/>
</dbReference>
<proteinExistence type="inferred from homology"/>
<name>A0A4R1GFU4_9GAMM</name>
<gene>
    <name evidence="5" type="ORF">CLV83_2673</name>
</gene>
<dbReference type="PANTHER" id="PTHR30024:SF47">
    <property type="entry name" value="TAURINE-BINDING PERIPLASMIC PROTEIN"/>
    <property type="match status" value="1"/>
</dbReference>
<sequence length="314" mass="34530">MGIIRNCLAYLMIMLALSGCAEDSKPLRLGAVLWPGYEPLFLARSQGDLEEERVGLVELLSTGEVMRGVRNGALDVAALTLDEALLLAQDVEDLKILLVTDTSYGADAILADGEMTMSGLKGKRVGVDSTALGAYFLSRALAESGMSESDIIPVSLSVDMHESAFLNDEVDAVVTFEPIRSRLLGTGANQVFSSRDIPNEIIDLLVVRGAILKDREESVRYLIDAWYSGVRFLREKPQEAYGLMSERLGLTEEQVETSLEGLSIPDRKEVRSMLYDNNGIRAQADRLERLMIAEGLLTEQVQLDDIVVARSLWD</sequence>
<evidence type="ECO:0000256" key="4">
    <source>
        <dbReference type="SAM" id="SignalP"/>
    </source>
</evidence>
<reference evidence="5 6" key="1">
    <citation type="submission" date="2019-03" db="EMBL/GenBank/DDBJ databases">
        <title>Genomic Encyclopedia of Archaeal and Bacterial Type Strains, Phase II (KMG-II): from individual species to whole genera.</title>
        <authorList>
            <person name="Goeker M."/>
        </authorList>
    </citation>
    <scope>NUCLEOTIDE SEQUENCE [LARGE SCALE GENOMIC DNA]</scope>
    <source>
        <strain evidence="5 6">DSM 27697</strain>
    </source>
</reference>
<feature type="signal peptide" evidence="4">
    <location>
        <begin position="1"/>
        <end position="21"/>
    </location>
</feature>
<keyword evidence="6" id="KW-1185">Reference proteome</keyword>
<dbReference type="OrthoDB" id="5292144at2"/>
<dbReference type="EMBL" id="SMFU01000009">
    <property type="protein sequence ID" value="TCK05740.1"/>
    <property type="molecule type" value="Genomic_DNA"/>
</dbReference>
<evidence type="ECO:0000256" key="3">
    <source>
        <dbReference type="ARBA" id="ARBA00022729"/>
    </source>
</evidence>
<comment type="similarity">
    <text evidence="2">Belongs to the bacterial solute-binding protein SsuA/TauA family.</text>
</comment>
<evidence type="ECO:0000313" key="6">
    <source>
        <dbReference type="Proteomes" id="UP000294546"/>
    </source>
</evidence>
<feature type="chain" id="PRO_5020278802" evidence="4">
    <location>
        <begin position="22"/>
        <end position="314"/>
    </location>
</feature>
<evidence type="ECO:0000256" key="1">
    <source>
        <dbReference type="ARBA" id="ARBA00004418"/>
    </source>
</evidence>
<comment type="subcellular location">
    <subcellularLocation>
        <location evidence="1">Periplasm</location>
    </subcellularLocation>
</comment>
<dbReference type="PANTHER" id="PTHR30024">
    <property type="entry name" value="ALIPHATIC SULFONATES-BINDING PROTEIN-RELATED"/>
    <property type="match status" value="1"/>
</dbReference>
<comment type="caution">
    <text evidence="5">The sequence shown here is derived from an EMBL/GenBank/DDBJ whole genome shotgun (WGS) entry which is preliminary data.</text>
</comment>
<dbReference type="AlphaFoldDB" id="A0A4R1GFU4"/>
<dbReference type="Gene3D" id="3.40.190.10">
    <property type="entry name" value="Periplasmic binding protein-like II"/>
    <property type="match status" value="2"/>
</dbReference>
<dbReference type="GO" id="GO:0042597">
    <property type="term" value="C:periplasmic space"/>
    <property type="evidence" value="ECO:0007669"/>
    <property type="project" value="UniProtKB-SubCell"/>
</dbReference>
<keyword evidence="3 4" id="KW-0732">Signal</keyword>
<evidence type="ECO:0000313" key="5">
    <source>
        <dbReference type="EMBL" id="TCK05740.1"/>
    </source>
</evidence>